<evidence type="ECO:0000256" key="6">
    <source>
        <dbReference type="ARBA" id="ARBA00023136"/>
    </source>
</evidence>
<evidence type="ECO:0000256" key="1">
    <source>
        <dbReference type="ARBA" id="ARBA00004141"/>
    </source>
</evidence>
<accession>K9YZK2</accession>
<keyword evidence="4" id="KW-1133">Transmembrane helix</keyword>
<keyword evidence="3" id="KW-0547">Nucleotide-binding</keyword>
<dbReference type="KEGG" id="dsl:Dacsa_3204"/>
<dbReference type="GO" id="GO:0030488">
    <property type="term" value="P:tRNA methylation"/>
    <property type="evidence" value="ECO:0007669"/>
    <property type="project" value="TreeGrafter"/>
</dbReference>
<evidence type="ECO:0000256" key="5">
    <source>
        <dbReference type="ARBA" id="ARBA00023134"/>
    </source>
</evidence>
<organism evidence="8 9">
    <name type="scientific">Dactylococcopsis salina (strain PCC 8305)</name>
    <name type="common">Myxobactron salinum</name>
    <dbReference type="NCBI Taxonomy" id="13035"/>
    <lineage>
        <taxon>Bacteria</taxon>
        <taxon>Bacillati</taxon>
        <taxon>Cyanobacteriota</taxon>
        <taxon>Cyanophyceae</taxon>
        <taxon>Nodosilineales</taxon>
        <taxon>Cymatolegaceae</taxon>
        <taxon>Dactylococcopsis</taxon>
    </lineage>
</organism>
<dbReference type="InterPro" id="IPR005225">
    <property type="entry name" value="Small_GTP-bd"/>
</dbReference>
<dbReference type="Gene3D" id="3.40.50.300">
    <property type="entry name" value="P-loop containing nucleotide triphosphate hydrolases"/>
    <property type="match status" value="1"/>
</dbReference>
<reference evidence="8" key="1">
    <citation type="submission" date="2012-04" db="EMBL/GenBank/DDBJ databases">
        <title>Finished genome of Dactylococcopsis salina PCC 8305.</title>
        <authorList>
            <consortium name="US DOE Joint Genome Institute"/>
            <person name="Gugger M."/>
            <person name="Coursin T."/>
            <person name="Rippka R."/>
            <person name="Tandeau De Marsac N."/>
            <person name="Huntemann M."/>
            <person name="Wei C.-L."/>
            <person name="Han J."/>
            <person name="Detter J.C."/>
            <person name="Han C."/>
            <person name="Tapia R."/>
            <person name="Daligault H."/>
            <person name="Chen A."/>
            <person name="Krypides N."/>
            <person name="Mavromatis K."/>
            <person name="Markowitz V."/>
            <person name="Szeto E."/>
            <person name="Ivanova N."/>
            <person name="Ovchinnikova G."/>
            <person name="Pagani I."/>
            <person name="Pati A."/>
            <person name="Goodwin L."/>
            <person name="Peters L."/>
            <person name="Pitluck S."/>
            <person name="Woyke T."/>
            <person name="Kerfeld C."/>
        </authorList>
    </citation>
    <scope>NUCLEOTIDE SEQUENCE [LARGE SCALE GENOMIC DNA]</scope>
    <source>
        <strain evidence="8">PCC 8305</strain>
    </source>
</reference>
<keyword evidence="9" id="KW-1185">Reference proteome</keyword>
<gene>
    <name evidence="8" type="ORF">Dacsa_3204</name>
</gene>
<dbReference type="GO" id="GO:0002098">
    <property type="term" value="P:tRNA wobble uridine modification"/>
    <property type="evidence" value="ECO:0007669"/>
    <property type="project" value="TreeGrafter"/>
</dbReference>
<dbReference type="STRING" id="13035.Dacsa_3204"/>
<protein>
    <submittedName>
        <fullName evidence="8">Small GTP-binding protein domain protein</fullName>
    </submittedName>
</protein>
<dbReference type="SUPFAM" id="SSF52540">
    <property type="entry name" value="P-loop containing nucleoside triphosphate hydrolases"/>
    <property type="match status" value="1"/>
</dbReference>
<dbReference type="EMBL" id="CP003944">
    <property type="protein sequence ID" value="AFZ51725.1"/>
    <property type="molecule type" value="Genomic_DNA"/>
</dbReference>
<evidence type="ECO:0000313" key="9">
    <source>
        <dbReference type="Proteomes" id="UP000010482"/>
    </source>
</evidence>
<dbReference type="InterPro" id="IPR027417">
    <property type="entry name" value="P-loop_NTPase"/>
</dbReference>
<sequence length="456" mass="49612">MTANSSSQQTHFNQARASLSQALSWYGNSRRHGKSFPNSELQAAVKEDLQIIKAAYEKLDETVIRIATFGLVSRGKSAVVNALVGKKVMTTGPVNGVTRWPQTIRWTPSSGKVQIELIDTPGLDEVEGEERAAMARTIAQQADLILFIVAGDITRTEYRGLCELREAKKPILLVFNKVDLYPDKDRQVIYQQLRELGTGKEKDELTELLSPQEIVMVSAEPAPLYVRVEQANGEISYEREEQPPQVEALKEAILSILNREGRSLLALNALLQAQTAENHIATETMRLRQEDAETLIWNYTRYKAIAVAVNPIAIVDLIGGTVADLALIRGLARLYGLPMTSYEAGKLWRRILISSGSLLLGEMGTGALLGLGKSGAIIGSGFGTPGAIASYAGLAATQGAIAGFGAYSVGKVAQEYLKQGCSWGPLGPSTVIKDILSQVEGDTIIYRLKQELISWV</sequence>
<dbReference type="GO" id="GO:0005737">
    <property type="term" value="C:cytoplasm"/>
    <property type="evidence" value="ECO:0007669"/>
    <property type="project" value="TreeGrafter"/>
</dbReference>
<keyword evidence="6" id="KW-0472">Membrane</keyword>
<evidence type="ECO:0000256" key="4">
    <source>
        <dbReference type="ARBA" id="ARBA00022989"/>
    </source>
</evidence>
<dbReference type="InterPro" id="IPR021147">
    <property type="entry name" value="DUF697"/>
</dbReference>
<dbReference type="PATRIC" id="fig|13035.3.peg.3625"/>
<dbReference type="GO" id="GO:0005525">
    <property type="term" value="F:GTP binding"/>
    <property type="evidence" value="ECO:0007669"/>
    <property type="project" value="UniProtKB-KW"/>
</dbReference>
<evidence type="ECO:0000256" key="3">
    <source>
        <dbReference type="ARBA" id="ARBA00022741"/>
    </source>
</evidence>
<dbReference type="AlphaFoldDB" id="K9YZK2"/>
<dbReference type="Pfam" id="PF01926">
    <property type="entry name" value="MMR_HSR1"/>
    <property type="match status" value="1"/>
</dbReference>
<dbReference type="Pfam" id="PF05128">
    <property type="entry name" value="DUF697"/>
    <property type="match status" value="1"/>
</dbReference>
<name>K9YZK2_DACS8</name>
<dbReference type="GO" id="GO:0016020">
    <property type="term" value="C:membrane"/>
    <property type="evidence" value="ECO:0007669"/>
    <property type="project" value="UniProtKB-SubCell"/>
</dbReference>
<dbReference type="PANTHER" id="PTHR42714">
    <property type="entry name" value="TRNA MODIFICATION GTPASE GTPBP3"/>
    <property type="match status" value="1"/>
</dbReference>
<dbReference type="NCBIfam" id="TIGR00231">
    <property type="entry name" value="small_GTP"/>
    <property type="match status" value="1"/>
</dbReference>
<dbReference type="InterPro" id="IPR006073">
    <property type="entry name" value="GTP-bd"/>
</dbReference>
<dbReference type="eggNOG" id="COG1100">
    <property type="taxonomic scope" value="Bacteria"/>
</dbReference>
<evidence type="ECO:0000259" key="7">
    <source>
        <dbReference type="Pfam" id="PF01926"/>
    </source>
</evidence>
<keyword evidence="2" id="KW-0812">Transmembrane</keyword>
<dbReference type="HOGENOM" id="CLU_035027_0_0_3"/>
<dbReference type="OrthoDB" id="494524at2"/>
<keyword evidence="5" id="KW-0342">GTP-binding</keyword>
<evidence type="ECO:0000256" key="2">
    <source>
        <dbReference type="ARBA" id="ARBA00022692"/>
    </source>
</evidence>
<proteinExistence type="predicted"/>
<dbReference type="RefSeq" id="WP_015230702.1">
    <property type="nucleotide sequence ID" value="NC_019780.1"/>
</dbReference>
<dbReference type="Proteomes" id="UP000010482">
    <property type="component" value="Chromosome"/>
</dbReference>
<comment type="subcellular location">
    <subcellularLocation>
        <location evidence="1">Membrane</location>
        <topology evidence="1">Multi-pass membrane protein</topology>
    </subcellularLocation>
</comment>
<dbReference type="CDD" id="cd00880">
    <property type="entry name" value="Era_like"/>
    <property type="match status" value="1"/>
</dbReference>
<feature type="domain" description="G" evidence="7">
    <location>
        <begin position="65"/>
        <end position="177"/>
    </location>
</feature>
<evidence type="ECO:0000313" key="8">
    <source>
        <dbReference type="EMBL" id="AFZ51725.1"/>
    </source>
</evidence>
<dbReference type="PANTHER" id="PTHR42714:SF6">
    <property type="entry name" value="TRANSLATION INITIATION FACTOR IF-2"/>
    <property type="match status" value="1"/>
</dbReference>